<dbReference type="EMBL" id="MT522004">
    <property type="protein sequence ID" value="QLF84595.1"/>
    <property type="molecule type" value="Genomic_DNA"/>
</dbReference>
<dbReference type="GeneID" id="65127664"/>
<organism evidence="1 2">
    <name type="scientific">Mycobacterium phage Gail</name>
    <dbReference type="NCBI Taxonomy" id="2743994"/>
    <lineage>
        <taxon>Viruses</taxon>
        <taxon>Duplodnaviria</taxon>
        <taxon>Heunggongvirae</taxon>
        <taxon>Uroviricota</taxon>
        <taxon>Caudoviricetes</taxon>
        <taxon>Luchadorvirus</taxon>
        <taxon>Luchadorvirus gail</taxon>
        <taxon>Lucadorvirus gail</taxon>
    </lineage>
</organism>
<proteinExistence type="predicted"/>
<evidence type="ECO:0000313" key="1">
    <source>
        <dbReference type="EMBL" id="QLF84595.1"/>
    </source>
</evidence>
<dbReference type="KEGG" id="vg:65127664"/>
<keyword evidence="2" id="KW-1185">Reference proteome</keyword>
<gene>
    <name evidence="1" type="primary">31</name>
    <name evidence="1" type="ORF">SEA_GAIL_31</name>
</gene>
<name>A0A7D5KCI1_9CAUD</name>
<accession>A0A7D5KCI1</accession>
<protein>
    <submittedName>
        <fullName evidence="1">Minor tail protein</fullName>
    </submittedName>
</protein>
<evidence type="ECO:0000313" key="2">
    <source>
        <dbReference type="Proteomes" id="UP000510603"/>
    </source>
</evidence>
<dbReference type="RefSeq" id="YP_010109383.1">
    <property type="nucleotide sequence ID" value="NC_055858.1"/>
</dbReference>
<dbReference type="Proteomes" id="UP000510603">
    <property type="component" value="Segment"/>
</dbReference>
<sequence length="814" mass="86839">MDWPTNPLEAIGADGAFEIGGGEFDFGQGYTETLVKNLFAIPTPDVGNALDLLRDQLLKLPLETLQKIGAIMPDVLPGDFDTPLSSVNKIMSSLSDPVFFKRADWQDFLDQIKGAVGGTIEDLIEKFNHTRDQAIQIIKDLLTGLTGATDDDILDWINNLGGIFTGIINPNQLPLIPISHLGDWAANLLPRGDLDGAISIDGGTDWLFDSTVFQSVAGRTTPGSAKTTANGTTKELLSEDLVFVTPGQKINVTGFLRHVGLTATGSPLEVGLETYSDLAGKTMVSRPTLYAPSAPSGTTSGWLPVSGTYTVPSTVKTFRVRLTVKPTATAGAVHFDQVMPHKSGLLARDLIDGLEDRIKWLTSGGLFDASKLDNLDNIPQIPNGLDKIKELQDLVDAATNALSGASQEGSEIIGAGLDAAKATFENLFSMLTKATRDIQALKSEQDANNSGGRRYNIDFGDYPDGPFPSGLFNMTYSGPGTSTLGIKDGHAVWNLVDNGDRDCLLLYPQPTLTPFQVVRGTLASPPSDNSSGQKPRIWSIARANAAGTDYVFARGYCTGFLTYRGDIGCVKGGVEYVWASNVPLTWSLDMQIICGVGTNARRHQVLSGNKLVIDITEPAGAQSIVDDNHCYWGSYTETNGKQTPGNVAGASVVDNAPPTVTGTTMRVFRSTTAAASKNNGESFLPANLFDAVSYKSPDITWNPATSEATVEKAGTYLCTIRIEVDQALNTMNTWYPTWTVDTVKRAEGDTQDAITIAAFGAPAFSRGTHVGGDPFVYYVPAGGKIRPGMGASNDIGLIGDTQGAKTWLTITKIA</sequence>
<reference evidence="1 2" key="1">
    <citation type="submission" date="2020-05" db="EMBL/GenBank/DDBJ databases">
        <authorList>
            <person name="Vorhees N."/>
            <person name="Tucker A.R."/>
            <person name="Stephan M.R."/>
            <person name="Stalions G.A."/>
            <person name="Riebschleger D.L."/>
            <person name="Petouhoff A.M."/>
            <person name="Paluch K.V."/>
            <person name="Lockett T."/>
            <person name="Koorndyk N.D."/>
            <person name="Koehl A.J."/>
            <person name="Johnson H.K."/>
            <person name="Hood S.A."/>
            <person name="Currier J.K."/>
            <person name="Covert A."/>
            <person name="Bojanowski S.E."/>
            <person name="Bilisko A."/>
            <person name="Bartz C."/>
            <person name="Beck A.M."/>
            <person name="Sievers M.T."/>
            <person name="Stukey J."/>
            <person name="Garlena R.A."/>
            <person name="Russell D.A."/>
            <person name="Pope W.H."/>
            <person name="Jacobs-Sera D."/>
            <person name="Hatfull G.F."/>
        </authorList>
    </citation>
    <scope>NUCLEOTIDE SEQUENCE [LARGE SCALE GENOMIC DNA]</scope>
</reference>
<dbReference type="Gene3D" id="2.60.120.260">
    <property type="entry name" value="Galactose-binding domain-like"/>
    <property type="match status" value="1"/>
</dbReference>